<sequence>MIPWEDVERHENICEKKTIRCPIYPCEDIVLVQSLKEHMKQDHESNIFYDGCLTHDIKLKFYKISSVISNNQIFFVMISHLESMTRVHVASLNSINECFTYNLKLSSISGDSYSLSIENQPINKYDERDHCFQCINGTCHSVYHPNSKVNANICHSKLHDD</sequence>
<protein>
    <recommendedName>
        <fullName evidence="3">Seven-in-absentia protein TRAF-like domain-containing protein</fullName>
    </recommendedName>
</protein>
<accession>A0A9N9X2P6</accession>
<name>A0A9N9X2P6_PHACE</name>
<evidence type="ECO:0000313" key="2">
    <source>
        <dbReference type="Proteomes" id="UP001153737"/>
    </source>
</evidence>
<keyword evidence="2" id="KW-1185">Reference proteome</keyword>
<evidence type="ECO:0000313" key="1">
    <source>
        <dbReference type="EMBL" id="CAG9824077.1"/>
    </source>
</evidence>
<proteinExistence type="predicted"/>
<dbReference type="OrthoDB" id="6677380at2759"/>
<reference evidence="1" key="2">
    <citation type="submission" date="2022-10" db="EMBL/GenBank/DDBJ databases">
        <authorList>
            <consortium name="ENA_rothamsted_submissions"/>
            <consortium name="culmorum"/>
            <person name="King R."/>
        </authorList>
    </citation>
    <scope>NUCLEOTIDE SEQUENCE</scope>
</reference>
<organism evidence="1 2">
    <name type="scientific">Phaedon cochleariae</name>
    <name type="common">Mustard beetle</name>
    <dbReference type="NCBI Taxonomy" id="80249"/>
    <lineage>
        <taxon>Eukaryota</taxon>
        <taxon>Metazoa</taxon>
        <taxon>Ecdysozoa</taxon>
        <taxon>Arthropoda</taxon>
        <taxon>Hexapoda</taxon>
        <taxon>Insecta</taxon>
        <taxon>Pterygota</taxon>
        <taxon>Neoptera</taxon>
        <taxon>Endopterygota</taxon>
        <taxon>Coleoptera</taxon>
        <taxon>Polyphaga</taxon>
        <taxon>Cucujiformia</taxon>
        <taxon>Chrysomeloidea</taxon>
        <taxon>Chrysomelidae</taxon>
        <taxon>Chrysomelinae</taxon>
        <taxon>Chrysomelini</taxon>
        <taxon>Phaedon</taxon>
    </lineage>
</organism>
<reference evidence="1" key="1">
    <citation type="submission" date="2022-01" db="EMBL/GenBank/DDBJ databases">
        <authorList>
            <person name="King R."/>
        </authorList>
    </citation>
    <scope>NUCLEOTIDE SEQUENCE</scope>
</reference>
<dbReference type="AlphaFoldDB" id="A0A9N9X2P6"/>
<dbReference type="EMBL" id="OU896713">
    <property type="protein sequence ID" value="CAG9824077.1"/>
    <property type="molecule type" value="Genomic_DNA"/>
</dbReference>
<dbReference type="Proteomes" id="UP001153737">
    <property type="component" value="Chromosome 7"/>
</dbReference>
<dbReference type="InterPro" id="IPR013083">
    <property type="entry name" value="Znf_RING/FYVE/PHD"/>
</dbReference>
<dbReference type="Gene3D" id="3.30.40.10">
    <property type="entry name" value="Zinc/RING finger domain, C3HC4 (zinc finger)"/>
    <property type="match status" value="1"/>
</dbReference>
<dbReference type="SUPFAM" id="SSF49599">
    <property type="entry name" value="TRAF domain-like"/>
    <property type="match status" value="1"/>
</dbReference>
<evidence type="ECO:0008006" key="3">
    <source>
        <dbReference type="Google" id="ProtNLM"/>
    </source>
</evidence>
<gene>
    <name evidence="1" type="ORF">PHAECO_LOCUS10774</name>
</gene>